<dbReference type="PANTHER" id="PTHR43861">
    <property type="entry name" value="TRANS-ACONITATE 2-METHYLTRANSFERASE-RELATED"/>
    <property type="match status" value="1"/>
</dbReference>
<dbReference type="InterPro" id="IPR029063">
    <property type="entry name" value="SAM-dependent_MTases_sf"/>
</dbReference>
<gene>
    <name evidence="1" type="ORF">GCM10007304_37630</name>
</gene>
<dbReference type="GO" id="GO:0009312">
    <property type="term" value="P:oligosaccharide biosynthetic process"/>
    <property type="evidence" value="ECO:0007669"/>
    <property type="project" value="InterPro"/>
</dbReference>
<keyword evidence="1" id="KW-0489">Methyltransferase</keyword>
<dbReference type="EMBL" id="BMCU01000004">
    <property type="protein sequence ID" value="GGG20208.1"/>
    <property type="molecule type" value="Genomic_DNA"/>
</dbReference>
<dbReference type="SUPFAM" id="SSF53335">
    <property type="entry name" value="S-adenosyl-L-methionine-dependent methyltransferases"/>
    <property type="match status" value="1"/>
</dbReference>
<dbReference type="PANTHER" id="PTHR43861:SF1">
    <property type="entry name" value="TRANS-ACONITATE 2-METHYLTRANSFERASE"/>
    <property type="match status" value="1"/>
</dbReference>
<reference evidence="1" key="2">
    <citation type="submission" date="2020-09" db="EMBL/GenBank/DDBJ databases">
        <authorList>
            <person name="Sun Q."/>
            <person name="Sedlacek I."/>
        </authorList>
    </citation>
    <scope>NUCLEOTIDE SEQUENCE</scope>
    <source>
        <strain evidence="1">CCM 7905</strain>
    </source>
</reference>
<dbReference type="InterPro" id="IPR008715">
    <property type="entry name" value="SAM-MeTfrase_NodS-like"/>
</dbReference>
<reference evidence="1" key="1">
    <citation type="journal article" date="2014" name="Int. J. Syst. Evol. Microbiol.">
        <title>Complete genome sequence of Corynebacterium casei LMG S-19264T (=DSM 44701T), isolated from a smear-ripened cheese.</title>
        <authorList>
            <consortium name="US DOE Joint Genome Institute (JGI-PGF)"/>
            <person name="Walter F."/>
            <person name="Albersmeier A."/>
            <person name="Kalinowski J."/>
            <person name="Ruckert C."/>
        </authorList>
    </citation>
    <scope>NUCLEOTIDE SEQUENCE</scope>
    <source>
        <strain evidence="1">CCM 7905</strain>
    </source>
</reference>
<name>A0A917G2Q7_9NOCA</name>
<dbReference type="AlphaFoldDB" id="A0A917G2Q7"/>
<evidence type="ECO:0000313" key="1">
    <source>
        <dbReference type="EMBL" id="GGG20208.1"/>
    </source>
</evidence>
<dbReference type="Proteomes" id="UP000654257">
    <property type="component" value="Unassembled WGS sequence"/>
</dbReference>
<accession>A0A917G2Q7</accession>
<dbReference type="GO" id="GO:0032259">
    <property type="term" value="P:methylation"/>
    <property type="evidence" value="ECO:0007669"/>
    <property type="project" value="UniProtKB-KW"/>
</dbReference>
<dbReference type="Pfam" id="PF05401">
    <property type="entry name" value="NodS"/>
    <property type="match status" value="1"/>
</dbReference>
<organism evidence="1 2">
    <name type="scientific">Rhodococcoides trifolii</name>
    <dbReference type="NCBI Taxonomy" id="908250"/>
    <lineage>
        <taxon>Bacteria</taxon>
        <taxon>Bacillati</taxon>
        <taxon>Actinomycetota</taxon>
        <taxon>Actinomycetes</taxon>
        <taxon>Mycobacteriales</taxon>
        <taxon>Nocardiaceae</taxon>
        <taxon>Rhodococcoides</taxon>
    </lineage>
</organism>
<comment type="caution">
    <text evidence="1">The sequence shown here is derived from an EMBL/GenBank/DDBJ whole genome shotgun (WGS) entry which is preliminary data.</text>
</comment>
<dbReference type="RefSeq" id="WP_188546423.1">
    <property type="nucleotide sequence ID" value="NZ_BMCU01000004.1"/>
</dbReference>
<sequence length="188" mass="21486">MTALPDKYFDDMYSANPDPWGFETRWYERRKYDLTMAMLPEERYRRAFEPGCSIGVLTERIAARCDSVLSTDIAAAALERARARNLANVTFEQSSLRDGRPDETFDLVVLSEMAYYFTEAELPSIATTVRDALEIGGTLIAVHWRHHVDDYPTDAQQVHEVLRATDGLRLDAQYSDADILADVMQRVR</sequence>
<keyword evidence="1" id="KW-0808">Transferase</keyword>
<protein>
    <submittedName>
        <fullName evidence="1">Methyltransferase</fullName>
    </submittedName>
</protein>
<proteinExistence type="predicted"/>
<evidence type="ECO:0000313" key="2">
    <source>
        <dbReference type="Proteomes" id="UP000654257"/>
    </source>
</evidence>
<dbReference type="CDD" id="cd02440">
    <property type="entry name" value="AdoMet_MTases"/>
    <property type="match status" value="1"/>
</dbReference>
<dbReference type="GO" id="GO:0008757">
    <property type="term" value="F:S-adenosylmethionine-dependent methyltransferase activity"/>
    <property type="evidence" value="ECO:0007669"/>
    <property type="project" value="InterPro"/>
</dbReference>
<dbReference type="Gene3D" id="3.40.50.150">
    <property type="entry name" value="Vaccinia Virus protein VP39"/>
    <property type="match status" value="1"/>
</dbReference>
<keyword evidence="2" id="KW-1185">Reference proteome</keyword>